<dbReference type="InterPro" id="IPR034571">
    <property type="entry name" value="APEM9"/>
</dbReference>
<dbReference type="PANTHER" id="PTHR36361">
    <property type="entry name" value="PROTEIN APEM9"/>
    <property type="match status" value="1"/>
</dbReference>
<dbReference type="EMBL" id="JAVXUP010001689">
    <property type="protein sequence ID" value="KAK3009030.1"/>
    <property type="molecule type" value="Genomic_DNA"/>
</dbReference>
<dbReference type="PANTHER" id="PTHR36361:SF1">
    <property type="entry name" value="PROTEIN APEM9"/>
    <property type="match status" value="1"/>
</dbReference>
<reference evidence="1" key="1">
    <citation type="submission" date="2022-12" db="EMBL/GenBank/DDBJ databases">
        <title>Draft genome assemblies for two species of Escallonia (Escalloniales).</title>
        <authorList>
            <person name="Chanderbali A."/>
            <person name="Dervinis C."/>
            <person name="Anghel I."/>
            <person name="Soltis D."/>
            <person name="Soltis P."/>
            <person name="Zapata F."/>
        </authorList>
    </citation>
    <scope>NUCLEOTIDE SEQUENCE</scope>
    <source>
        <strain evidence="1">UCBG64.0493</strain>
        <tissue evidence="1">Leaf</tissue>
    </source>
</reference>
<evidence type="ECO:0000313" key="2">
    <source>
        <dbReference type="Proteomes" id="UP001188597"/>
    </source>
</evidence>
<evidence type="ECO:0000313" key="1">
    <source>
        <dbReference type="EMBL" id="KAK3009030.1"/>
    </source>
</evidence>
<dbReference type="GO" id="GO:0015919">
    <property type="term" value="P:peroxisomal membrane transport"/>
    <property type="evidence" value="ECO:0007669"/>
    <property type="project" value="InterPro"/>
</dbReference>
<protein>
    <submittedName>
        <fullName evidence="1">Uncharacterized protein</fullName>
    </submittedName>
</protein>
<feature type="non-terminal residue" evidence="1">
    <location>
        <position position="1"/>
    </location>
</feature>
<sequence>LHSDENPEVHTPLCPKLAGRSEEMAIWDEIDRCERTTDILKDLKLLFGSVTAIPVQVFLTGFENLIPCLFSFFRVCLQIQEGPASAREFLEEFLSNWKFVDERCYALAKAEANMVYDEECVNRSVLEVDKYLDVVEVYIITLLAVALSDIEHAISWVDEATIPEEKRQRLQGVDCGDLYKSVPFTQLILLLLELLRRLHSMNYSEMTNLTDTSVSPLLPVACESFAKPLKTQNQSNGENGAKQTILKFSGQRVPCFWWFRTITLKFGNGSVLKRQALSVKKAVSDLWQLAFSYQVNPLAAVQPLPSATHGSR</sequence>
<gene>
    <name evidence="1" type="ORF">RJ639_013474</name>
</gene>
<name>A0AA89ANH7_9ASTE</name>
<accession>A0AA89ANH7</accession>
<proteinExistence type="predicted"/>
<dbReference type="Proteomes" id="UP001188597">
    <property type="component" value="Unassembled WGS sequence"/>
</dbReference>
<dbReference type="AlphaFoldDB" id="A0AA89ANH7"/>
<keyword evidence="2" id="KW-1185">Reference proteome</keyword>
<comment type="caution">
    <text evidence="1">The sequence shown here is derived from an EMBL/GenBank/DDBJ whole genome shotgun (WGS) entry which is preliminary data.</text>
</comment>
<organism evidence="1 2">
    <name type="scientific">Escallonia herrerae</name>
    <dbReference type="NCBI Taxonomy" id="1293975"/>
    <lineage>
        <taxon>Eukaryota</taxon>
        <taxon>Viridiplantae</taxon>
        <taxon>Streptophyta</taxon>
        <taxon>Embryophyta</taxon>
        <taxon>Tracheophyta</taxon>
        <taxon>Spermatophyta</taxon>
        <taxon>Magnoliopsida</taxon>
        <taxon>eudicotyledons</taxon>
        <taxon>Gunneridae</taxon>
        <taxon>Pentapetalae</taxon>
        <taxon>asterids</taxon>
        <taxon>campanulids</taxon>
        <taxon>Escalloniales</taxon>
        <taxon>Escalloniaceae</taxon>
        <taxon>Escallonia</taxon>
    </lineage>
</organism>